<feature type="region of interest" description="Disordered" evidence="1">
    <location>
        <begin position="65"/>
        <end position="114"/>
    </location>
</feature>
<dbReference type="RefSeq" id="WP_358469748.1">
    <property type="nucleotide sequence ID" value="NZ_JBEZAE010000003.1"/>
</dbReference>
<evidence type="ECO:0000313" key="3">
    <source>
        <dbReference type="Proteomes" id="UP001551329"/>
    </source>
</evidence>
<evidence type="ECO:0008006" key="4">
    <source>
        <dbReference type="Google" id="ProtNLM"/>
    </source>
</evidence>
<dbReference type="EMBL" id="JBEZAE010000003">
    <property type="protein sequence ID" value="MEU7070078.1"/>
    <property type="molecule type" value="Genomic_DNA"/>
</dbReference>
<accession>A0ABV3C5L8</accession>
<gene>
    <name evidence="2" type="ORF">AB0A88_08015</name>
</gene>
<feature type="region of interest" description="Disordered" evidence="1">
    <location>
        <begin position="1"/>
        <end position="22"/>
    </location>
</feature>
<sequence>MQSYDTFPSTGISPAATPRPGRDEAEAVLVEHYPRLVRLAHLILPPTLGRHRRVLAAHSLAQKSLAAARSRPGPSSSRTTGPRSGPAVPAQRREPVPVPVPVPVPDPDPGPDHGQGPVLAWLRSRVVSAALRAAARPRWSLGRHPLPAVLGLRLFPRAGGDDELALESALAAVAPEVRAAFALRVLEGLTAQSAALLLAAAGVTAPHGALRAAEHLRTTMGSEAESLLQGAEFDPCTVQARPTDLLRRRHRTRLAALAAAVLLAASMTAVLTPRPEAGGPATSATALDVAAARAADPELLVRTPGERWSDTARVDFTAWPARGARTGDTALLSRALDAWARATDDRTARRTGERAGARAGDVAALRVTVTPDTQATPPAAPARLLFAGQVDGSAVVLLHDGGRLVRYAEPLTGQGGATLELARADDADVTTGAAVAVSRAPLGARFLLAPWIDESAVRDLLRPDVPARRLAVSDDGVTDPVPPAPGDCGRLPALQVRSSSRIVENHSFLLADLGGLNPAHLTWTPPPGTGAPARQPREATSAAGLAAWARSACALPDLRGTGVRAVNRWEFAQQTLPERAGRATWTCTRAENWDGRARVTVAWEGPDTRTGPTPVRPPGTQAAHTAACSRFGQHVLAGTYWTAPSGARYYLAAGSRALTTVTARGPVSVTVRGRFLAVRTNAAGPVRLTGTLPGTVELRGWGESGEGAGGS</sequence>
<evidence type="ECO:0000256" key="1">
    <source>
        <dbReference type="SAM" id="MobiDB-lite"/>
    </source>
</evidence>
<feature type="compositionally biased region" description="Low complexity" evidence="1">
    <location>
        <begin position="69"/>
        <end position="86"/>
    </location>
</feature>
<feature type="compositionally biased region" description="Pro residues" evidence="1">
    <location>
        <begin position="96"/>
        <end position="108"/>
    </location>
</feature>
<reference evidence="2 3" key="1">
    <citation type="submission" date="2024-06" db="EMBL/GenBank/DDBJ databases">
        <title>The Natural Products Discovery Center: Release of the First 8490 Sequenced Strains for Exploring Actinobacteria Biosynthetic Diversity.</title>
        <authorList>
            <person name="Kalkreuter E."/>
            <person name="Kautsar S.A."/>
            <person name="Yang D."/>
            <person name="Bader C.D."/>
            <person name="Teijaro C.N."/>
            <person name="Fluegel L."/>
            <person name="Davis C.M."/>
            <person name="Simpson J.R."/>
            <person name="Lauterbach L."/>
            <person name="Steele A.D."/>
            <person name="Gui C."/>
            <person name="Meng S."/>
            <person name="Li G."/>
            <person name="Viehrig K."/>
            <person name="Ye F."/>
            <person name="Su P."/>
            <person name="Kiefer A.F."/>
            <person name="Nichols A."/>
            <person name="Cepeda A.J."/>
            <person name="Yan W."/>
            <person name="Fan B."/>
            <person name="Jiang Y."/>
            <person name="Adhikari A."/>
            <person name="Zheng C.-J."/>
            <person name="Schuster L."/>
            <person name="Cowan T.M."/>
            <person name="Smanski M.J."/>
            <person name="Chevrette M.G."/>
            <person name="De Carvalho L.P.S."/>
            <person name="Shen B."/>
        </authorList>
    </citation>
    <scope>NUCLEOTIDE SEQUENCE [LARGE SCALE GENOMIC DNA]</scope>
    <source>
        <strain evidence="2 3">NPDC045974</strain>
    </source>
</reference>
<proteinExistence type="predicted"/>
<name>A0ABV3C5L8_9ACTN</name>
<feature type="compositionally biased region" description="Polar residues" evidence="1">
    <location>
        <begin position="1"/>
        <end position="12"/>
    </location>
</feature>
<protein>
    <recommendedName>
        <fullName evidence="4">DNA-directed RNA polymerase specialized sigma24 family protein</fullName>
    </recommendedName>
</protein>
<evidence type="ECO:0000313" key="2">
    <source>
        <dbReference type="EMBL" id="MEU7070078.1"/>
    </source>
</evidence>
<keyword evidence="3" id="KW-1185">Reference proteome</keyword>
<comment type="caution">
    <text evidence="2">The sequence shown here is derived from an EMBL/GenBank/DDBJ whole genome shotgun (WGS) entry which is preliminary data.</text>
</comment>
<organism evidence="2 3">
    <name type="scientific">Streptomyces narbonensis</name>
    <dbReference type="NCBI Taxonomy" id="67333"/>
    <lineage>
        <taxon>Bacteria</taxon>
        <taxon>Bacillati</taxon>
        <taxon>Actinomycetota</taxon>
        <taxon>Actinomycetes</taxon>
        <taxon>Kitasatosporales</taxon>
        <taxon>Streptomycetaceae</taxon>
        <taxon>Streptomyces</taxon>
    </lineage>
</organism>
<dbReference type="Proteomes" id="UP001551329">
    <property type="component" value="Unassembled WGS sequence"/>
</dbReference>